<dbReference type="Proteomes" id="UP000823388">
    <property type="component" value="Chromosome 8K"/>
</dbReference>
<dbReference type="EMBL" id="CM029051">
    <property type="protein sequence ID" value="KAG2561211.1"/>
    <property type="molecule type" value="Genomic_DNA"/>
</dbReference>
<organism evidence="1 2">
    <name type="scientific">Panicum virgatum</name>
    <name type="common">Blackwell switchgrass</name>
    <dbReference type="NCBI Taxonomy" id="38727"/>
    <lineage>
        <taxon>Eukaryota</taxon>
        <taxon>Viridiplantae</taxon>
        <taxon>Streptophyta</taxon>
        <taxon>Embryophyta</taxon>
        <taxon>Tracheophyta</taxon>
        <taxon>Spermatophyta</taxon>
        <taxon>Magnoliopsida</taxon>
        <taxon>Liliopsida</taxon>
        <taxon>Poales</taxon>
        <taxon>Poaceae</taxon>
        <taxon>PACMAD clade</taxon>
        <taxon>Panicoideae</taxon>
        <taxon>Panicodae</taxon>
        <taxon>Paniceae</taxon>
        <taxon>Panicinae</taxon>
        <taxon>Panicum</taxon>
        <taxon>Panicum sect. Hiantes</taxon>
    </lineage>
</organism>
<evidence type="ECO:0000313" key="1">
    <source>
        <dbReference type="EMBL" id="KAG2561211.1"/>
    </source>
</evidence>
<protein>
    <submittedName>
        <fullName evidence="1">Uncharacterized protein</fullName>
    </submittedName>
</protein>
<evidence type="ECO:0000313" key="2">
    <source>
        <dbReference type="Proteomes" id="UP000823388"/>
    </source>
</evidence>
<comment type="caution">
    <text evidence="1">The sequence shown here is derived from an EMBL/GenBank/DDBJ whole genome shotgun (WGS) entry which is preliminary data.</text>
</comment>
<sequence>MGRRCRRGRRVVRFRMAALQGRGSIIAAVGPASDLHACVLDDGCCLGVLMPWHAWFWKGLLPFRRAGWTTGHGRDSTSLASVPAFCSGNCIYLMQEQYLHKDSSIFVPFGSSEKCSIFYRRRSNFGSTLCHCKILNCSELILYLYYVMVFRTQLFFC</sequence>
<keyword evidence="2" id="KW-1185">Reference proteome</keyword>
<accession>A0A8T0PGG5</accession>
<reference evidence="1" key="1">
    <citation type="submission" date="2020-05" db="EMBL/GenBank/DDBJ databases">
        <title>WGS assembly of Panicum virgatum.</title>
        <authorList>
            <person name="Lovell J.T."/>
            <person name="Jenkins J."/>
            <person name="Shu S."/>
            <person name="Juenger T.E."/>
            <person name="Schmutz J."/>
        </authorList>
    </citation>
    <scope>NUCLEOTIDE SEQUENCE</scope>
    <source>
        <strain evidence="1">AP13</strain>
    </source>
</reference>
<gene>
    <name evidence="1" type="ORF">PVAP13_8KG148900</name>
</gene>
<proteinExistence type="predicted"/>
<name>A0A8T0PGG5_PANVG</name>
<dbReference type="AlphaFoldDB" id="A0A8T0PGG5"/>